<evidence type="ECO:0000256" key="7">
    <source>
        <dbReference type="ARBA" id="ARBA00022777"/>
    </source>
</evidence>
<sequence length="829" mass="94985">MSHHSHQSQDSSQRSQYQLHQHHRLPDLVRDSKLNTQFLSDTATQHTVYVTRSHGGRRRRTRVEEVWHREHELGNGTFGHVWMERCGSGPSAGSLRAVKEMQMDPSMPVDYSRELEAMTKFSHEKYVDCFVRCYGWYMSENLVFIAMEHLEHGDLQKYLHQPFPEDQVKEIASQLTEGLVHMHENGFAHRDLKPANILVHKPGPNWWVKIGDFGISKRAEEEKTALRTLIGTEGYLAPEIIGFVFTQDPSESQVFSYTFAVDMWALGELTFRMIAQRPAFPNRQDLFNCVVRGHPFPLSVLEAFGASLDCRDFIKKSMIADPGNRLTAYDASIHPWLQLSRPSSRASSASSKRRSEVPTISSNPSIQNGHLTATPSDPQLENSFDNTAQWSTGFQGPQNPQSANSFDNTAQWSTGLQEPHHLQSTSPFDNTARWSTGIQEPHHLQPTSSFDSTAKWSTGFQGPQNPQALQDGTEGVTSTFDQSGYSTLKQTPVTITSSLDTARPSSTVSGSSSNSLADLQTFNELQIQTTKGESSATQQLSEEERHRQKEFQQWLADRPRRMEEAAMVEKKKNKSRRVISDIYQSDDSSGEDSTSATEQPVTSQKSTSQTPQQLREEEERRQKYQAWLADGPKRQQEAERRQMEREKLRDRRNGEPSRMYRQSTKNSGNKNSPAIEAPATPRPNEDTNASWWEASAQDRHADARTMSEQKRKQEEFQAWLAEGPKRQLEAERRERERERVRERRNGEPPRISESNEDINVSWRGVSAQDRHVEVQRADARTMSEGERKQKEFQAWLADAPKRQQEAERRGMERERARERRNGEPSRIYY</sequence>
<keyword evidence="6" id="KW-0547">Nucleotide-binding</keyword>
<feature type="region of interest" description="Disordered" evidence="14">
    <location>
        <begin position="562"/>
        <end position="829"/>
    </location>
</feature>
<dbReference type="GO" id="GO:0005776">
    <property type="term" value="C:autophagosome"/>
    <property type="evidence" value="ECO:0007669"/>
    <property type="project" value="TreeGrafter"/>
</dbReference>
<reference evidence="16" key="1">
    <citation type="submission" date="2020-03" db="EMBL/GenBank/DDBJ databases">
        <title>Draft Genome Sequence of Cylindrodendrum hubeiense.</title>
        <authorList>
            <person name="Buettner E."/>
            <person name="Kellner H."/>
        </authorList>
    </citation>
    <scope>NUCLEOTIDE SEQUENCE</scope>
    <source>
        <strain evidence="16">IHI 201604</strain>
    </source>
</reference>
<dbReference type="GO" id="GO:0000045">
    <property type="term" value="P:autophagosome assembly"/>
    <property type="evidence" value="ECO:0007669"/>
    <property type="project" value="TreeGrafter"/>
</dbReference>
<feature type="region of interest" description="Disordered" evidence="14">
    <location>
        <begin position="1"/>
        <end position="21"/>
    </location>
</feature>
<comment type="catalytic activity">
    <reaction evidence="13">
        <text>L-seryl-[protein] + ATP = O-phospho-L-seryl-[protein] + ADP + H(+)</text>
        <dbReference type="Rhea" id="RHEA:17989"/>
        <dbReference type="Rhea" id="RHEA-COMP:9863"/>
        <dbReference type="Rhea" id="RHEA-COMP:11604"/>
        <dbReference type="ChEBI" id="CHEBI:15378"/>
        <dbReference type="ChEBI" id="CHEBI:29999"/>
        <dbReference type="ChEBI" id="CHEBI:30616"/>
        <dbReference type="ChEBI" id="CHEBI:83421"/>
        <dbReference type="ChEBI" id="CHEBI:456216"/>
        <dbReference type="EC" id="2.7.11.1"/>
    </reaction>
</comment>
<dbReference type="InterPro" id="IPR011009">
    <property type="entry name" value="Kinase-like_dom_sf"/>
</dbReference>
<dbReference type="GO" id="GO:0010506">
    <property type="term" value="P:regulation of autophagy"/>
    <property type="evidence" value="ECO:0007669"/>
    <property type="project" value="InterPro"/>
</dbReference>
<proteinExistence type="predicted"/>
<dbReference type="SMART" id="SM00220">
    <property type="entry name" value="S_TKc"/>
    <property type="match status" value="1"/>
</dbReference>
<keyword evidence="5" id="KW-0808">Transferase</keyword>
<accession>A0A9P5H545</accession>
<dbReference type="PROSITE" id="PS00108">
    <property type="entry name" value="PROTEIN_KINASE_ST"/>
    <property type="match status" value="1"/>
</dbReference>
<dbReference type="InterPro" id="IPR045269">
    <property type="entry name" value="Atg1-like"/>
</dbReference>
<evidence type="ECO:0000256" key="11">
    <source>
        <dbReference type="ARBA" id="ARBA00030237"/>
    </source>
</evidence>
<dbReference type="GO" id="GO:0005524">
    <property type="term" value="F:ATP binding"/>
    <property type="evidence" value="ECO:0007669"/>
    <property type="project" value="UniProtKB-KW"/>
</dbReference>
<evidence type="ECO:0000256" key="13">
    <source>
        <dbReference type="ARBA" id="ARBA00048679"/>
    </source>
</evidence>
<feature type="compositionally biased region" description="Low complexity" evidence="14">
    <location>
        <begin position="505"/>
        <end position="515"/>
    </location>
</feature>
<organism evidence="16 17">
    <name type="scientific">Cylindrodendrum hubeiense</name>
    <dbReference type="NCBI Taxonomy" id="595255"/>
    <lineage>
        <taxon>Eukaryota</taxon>
        <taxon>Fungi</taxon>
        <taxon>Dikarya</taxon>
        <taxon>Ascomycota</taxon>
        <taxon>Pezizomycotina</taxon>
        <taxon>Sordariomycetes</taxon>
        <taxon>Hypocreomycetidae</taxon>
        <taxon>Hypocreales</taxon>
        <taxon>Nectriaceae</taxon>
        <taxon>Cylindrodendrum</taxon>
    </lineage>
</organism>
<comment type="catalytic activity">
    <reaction evidence="12">
        <text>L-threonyl-[protein] + ATP = O-phospho-L-threonyl-[protein] + ADP + H(+)</text>
        <dbReference type="Rhea" id="RHEA:46608"/>
        <dbReference type="Rhea" id="RHEA-COMP:11060"/>
        <dbReference type="Rhea" id="RHEA-COMP:11605"/>
        <dbReference type="ChEBI" id="CHEBI:15378"/>
        <dbReference type="ChEBI" id="CHEBI:30013"/>
        <dbReference type="ChEBI" id="CHEBI:30616"/>
        <dbReference type="ChEBI" id="CHEBI:61977"/>
        <dbReference type="ChEBI" id="CHEBI:456216"/>
        <dbReference type="EC" id="2.7.11.1"/>
    </reaction>
</comment>
<evidence type="ECO:0000256" key="1">
    <source>
        <dbReference type="ARBA" id="ARBA00004623"/>
    </source>
</evidence>
<feature type="compositionally biased region" description="Polar residues" evidence="14">
    <location>
        <begin position="660"/>
        <end position="672"/>
    </location>
</feature>
<keyword evidence="7" id="KW-0418">Kinase</keyword>
<dbReference type="SUPFAM" id="SSF56112">
    <property type="entry name" value="Protein kinase-like (PK-like)"/>
    <property type="match status" value="1"/>
</dbReference>
<dbReference type="GO" id="GO:0004674">
    <property type="term" value="F:protein serine/threonine kinase activity"/>
    <property type="evidence" value="ECO:0007669"/>
    <property type="project" value="UniProtKB-KW"/>
</dbReference>
<feature type="compositionally biased region" description="Basic and acidic residues" evidence="14">
    <location>
        <begin position="723"/>
        <end position="747"/>
    </location>
</feature>
<feature type="compositionally biased region" description="Low complexity" evidence="14">
    <location>
        <begin position="8"/>
        <end position="18"/>
    </location>
</feature>
<comment type="caution">
    <text evidence="16">The sequence shown here is derived from an EMBL/GenBank/DDBJ whole genome shotgun (WGS) entry which is preliminary data.</text>
</comment>
<feature type="compositionally biased region" description="Basic and acidic residues" evidence="14">
    <location>
        <begin position="768"/>
        <end position="791"/>
    </location>
</feature>
<feature type="compositionally biased region" description="Low complexity" evidence="14">
    <location>
        <begin position="599"/>
        <end position="613"/>
    </location>
</feature>
<feature type="compositionally biased region" description="Polar residues" evidence="14">
    <location>
        <begin position="582"/>
        <end position="598"/>
    </location>
</feature>
<feature type="compositionally biased region" description="Polar residues" evidence="14">
    <location>
        <begin position="358"/>
        <end position="408"/>
    </location>
</feature>
<dbReference type="EMBL" id="JAANBB010000235">
    <property type="protein sequence ID" value="KAF7545871.1"/>
    <property type="molecule type" value="Genomic_DNA"/>
</dbReference>
<evidence type="ECO:0000256" key="8">
    <source>
        <dbReference type="ARBA" id="ARBA00022840"/>
    </source>
</evidence>
<keyword evidence="9" id="KW-0653">Protein transport</keyword>
<dbReference type="GO" id="GO:0034045">
    <property type="term" value="C:phagophore assembly site membrane"/>
    <property type="evidence" value="ECO:0007669"/>
    <property type="project" value="UniProtKB-SubCell"/>
</dbReference>
<name>A0A9P5H545_9HYPO</name>
<keyword evidence="10" id="KW-0072">Autophagy</keyword>
<evidence type="ECO:0000256" key="10">
    <source>
        <dbReference type="ARBA" id="ARBA00023006"/>
    </source>
</evidence>
<dbReference type="Gene3D" id="1.10.510.10">
    <property type="entry name" value="Transferase(Phosphotransferase) domain 1"/>
    <property type="match status" value="1"/>
</dbReference>
<keyword evidence="17" id="KW-1185">Reference proteome</keyword>
<dbReference type="EC" id="2.7.11.1" evidence="2"/>
<evidence type="ECO:0000256" key="2">
    <source>
        <dbReference type="ARBA" id="ARBA00012513"/>
    </source>
</evidence>
<dbReference type="OrthoDB" id="10252171at2759"/>
<feature type="region of interest" description="Disordered" evidence="14">
    <location>
        <begin position="441"/>
        <end position="484"/>
    </location>
</feature>
<keyword evidence="3" id="KW-0813">Transport</keyword>
<dbReference type="AlphaFoldDB" id="A0A9P5H545"/>
<feature type="region of interest" description="Disordered" evidence="14">
    <location>
        <begin position="344"/>
        <end position="408"/>
    </location>
</feature>
<dbReference type="GO" id="GO:0015031">
    <property type="term" value="P:protein transport"/>
    <property type="evidence" value="ECO:0007669"/>
    <property type="project" value="UniProtKB-KW"/>
</dbReference>
<feature type="region of interest" description="Disordered" evidence="14">
    <location>
        <begin position="496"/>
        <end position="515"/>
    </location>
</feature>
<feature type="compositionally biased region" description="Basic and acidic residues" evidence="14">
    <location>
        <begin position="799"/>
        <end position="823"/>
    </location>
</feature>
<evidence type="ECO:0000256" key="6">
    <source>
        <dbReference type="ARBA" id="ARBA00022741"/>
    </source>
</evidence>
<evidence type="ECO:0000256" key="3">
    <source>
        <dbReference type="ARBA" id="ARBA00022448"/>
    </source>
</evidence>
<feature type="compositionally biased region" description="Polar residues" evidence="14">
    <location>
        <begin position="445"/>
        <end position="484"/>
    </location>
</feature>
<dbReference type="PROSITE" id="PS50011">
    <property type="entry name" value="PROTEIN_KINASE_DOM"/>
    <property type="match status" value="1"/>
</dbReference>
<evidence type="ECO:0000313" key="16">
    <source>
        <dbReference type="EMBL" id="KAF7545871.1"/>
    </source>
</evidence>
<evidence type="ECO:0000256" key="14">
    <source>
        <dbReference type="SAM" id="MobiDB-lite"/>
    </source>
</evidence>
<evidence type="ECO:0000313" key="17">
    <source>
        <dbReference type="Proteomes" id="UP000722485"/>
    </source>
</evidence>
<evidence type="ECO:0000256" key="5">
    <source>
        <dbReference type="ARBA" id="ARBA00022679"/>
    </source>
</evidence>
<dbReference type="GO" id="GO:0005829">
    <property type="term" value="C:cytosol"/>
    <property type="evidence" value="ECO:0007669"/>
    <property type="project" value="TreeGrafter"/>
</dbReference>
<dbReference type="InterPro" id="IPR008271">
    <property type="entry name" value="Ser/Thr_kinase_AS"/>
</dbReference>
<evidence type="ECO:0000259" key="15">
    <source>
        <dbReference type="PROSITE" id="PS50011"/>
    </source>
</evidence>
<dbReference type="Proteomes" id="UP000722485">
    <property type="component" value="Unassembled WGS sequence"/>
</dbReference>
<feature type="compositionally biased region" description="Basic and acidic residues" evidence="14">
    <location>
        <begin position="631"/>
        <end position="655"/>
    </location>
</feature>
<evidence type="ECO:0000256" key="4">
    <source>
        <dbReference type="ARBA" id="ARBA00022527"/>
    </source>
</evidence>
<evidence type="ECO:0000256" key="9">
    <source>
        <dbReference type="ARBA" id="ARBA00022927"/>
    </source>
</evidence>
<comment type="subcellular location">
    <subcellularLocation>
        <location evidence="1">Preautophagosomal structure membrane</location>
        <topology evidence="1">Peripheral membrane protein</topology>
    </subcellularLocation>
</comment>
<feature type="compositionally biased region" description="Basic and acidic residues" evidence="14">
    <location>
        <begin position="696"/>
        <end position="715"/>
    </location>
</feature>
<protein>
    <recommendedName>
        <fullName evidence="2">non-specific serine/threonine protein kinase</fullName>
        <ecNumber evidence="2">2.7.11.1</ecNumber>
    </recommendedName>
    <alternativeName>
        <fullName evidence="11">Autophagy-related protein 1</fullName>
    </alternativeName>
</protein>
<dbReference type="Pfam" id="PF00069">
    <property type="entry name" value="Pkinase"/>
    <property type="match status" value="1"/>
</dbReference>
<dbReference type="InterPro" id="IPR000719">
    <property type="entry name" value="Prot_kinase_dom"/>
</dbReference>
<dbReference type="PANTHER" id="PTHR24348:SF22">
    <property type="entry name" value="NON-SPECIFIC SERINE_THREONINE PROTEIN KINASE"/>
    <property type="match status" value="1"/>
</dbReference>
<feature type="domain" description="Protein kinase" evidence="15">
    <location>
        <begin position="67"/>
        <end position="337"/>
    </location>
</feature>
<dbReference type="PANTHER" id="PTHR24348">
    <property type="entry name" value="SERINE/THREONINE-PROTEIN KINASE UNC-51-RELATED"/>
    <property type="match status" value="1"/>
</dbReference>
<keyword evidence="8" id="KW-0067">ATP-binding</keyword>
<gene>
    <name evidence="16" type="ORF">G7Z17_g8853</name>
</gene>
<evidence type="ECO:0000256" key="12">
    <source>
        <dbReference type="ARBA" id="ARBA00047899"/>
    </source>
</evidence>
<keyword evidence="4" id="KW-0723">Serine/threonine-protein kinase</keyword>